<accession>A0ACC8XBX8</accession>
<keyword evidence="2" id="KW-1185">Reference proteome</keyword>
<protein>
    <submittedName>
        <fullName evidence="1">Holliday junction DNA helicase RuvB</fullName>
    </submittedName>
</protein>
<keyword evidence="1" id="KW-0347">Helicase</keyword>
<evidence type="ECO:0000313" key="1">
    <source>
        <dbReference type="EMBL" id="ONI40067.1"/>
    </source>
</evidence>
<keyword evidence="1" id="KW-0547">Nucleotide-binding</keyword>
<reference evidence="1" key="1">
    <citation type="submission" date="2016-08" db="EMBL/GenBank/DDBJ databases">
        <authorList>
            <person name="Ngugi D.K."/>
            <person name="Miyake S."/>
            <person name="Stingl U."/>
        </authorList>
    </citation>
    <scope>NUCLEOTIDE SEQUENCE</scope>
    <source>
        <strain evidence="1">SCG-D08WGA-EpuloA1</strain>
    </source>
</reference>
<dbReference type="Proteomes" id="UP000188637">
    <property type="component" value="Unassembled WGS sequence"/>
</dbReference>
<sequence length="331" mass="36974">MKKRIVSTDIQTEDNEIESTIRPINLADYIGQTEAKETLKIFIEAAIKRQETLDHVLLYGPPGLGKTTLAGVIAHEMKVNFKVTSGPAIEKPGDIVGILNTLQNGDILFIDEIHRIPRYIEEILYTAMEDYAIDIMVGKGPSVRPIRINLPKFTLIGATTRAGMLSAPLRDRFGIIQRLEIYSLEELAQIITRTGNILSTKVEVEAGLAIAQCSRGIPRLANRFLKRVRDIIYVKYNTNIISLENAVFSLNLLNLDQNGLDPLDRKILNTIANFFGGGPVGLDTLAAILSEERETLEDVYEPYLLQKGLIMRTSRGRVLTKEAYRILGIDK</sequence>
<evidence type="ECO:0000313" key="2">
    <source>
        <dbReference type="Proteomes" id="UP000188637"/>
    </source>
</evidence>
<proteinExistence type="predicted"/>
<organism evidence="1 2">
    <name type="scientific">Candidatus Epulonipiscium fishelsonii</name>
    <dbReference type="NCBI Taxonomy" id="77094"/>
    <lineage>
        <taxon>Bacteria</taxon>
        <taxon>Bacillati</taxon>
        <taxon>Bacillota</taxon>
        <taxon>Clostridia</taxon>
        <taxon>Lachnospirales</taxon>
        <taxon>Lachnospiraceae</taxon>
        <taxon>Candidatus Epulonipiscium</taxon>
    </lineage>
</organism>
<dbReference type="EMBL" id="LJHD01000246">
    <property type="protein sequence ID" value="ONI40067.1"/>
    <property type="molecule type" value="Genomic_DNA"/>
</dbReference>
<keyword evidence="1" id="KW-0067">ATP-binding</keyword>
<comment type="caution">
    <text evidence="1">The sequence shown here is derived from an EMBL/GenBank/DDBJ whole genome shotgun (WGS) entry which is preliminary data.</text>
</comment>
<gene>
    <name evidence="1" type="ORF">AN640_01520</name>
</gene>
<name>A0ACC8XBX8_9FIRM</name>
<keyword evidence="1" id="KW-0378">Hydrolase</keyword>